<dbReference type="AlphaFoldDB" id="A0A4Y3IMY0"/>
<sequence>MLEIKMLDMFLLLMETRSTSAAAKRSGFSQSYVSKILAQLREELEDPLFIRDENGFSPTAYAIEIEPRVSEALDALTKAVQPTVFSAKNIERITIHMMEPYIIAYGRDVISAIRQHTNAHIELLQWNKQSEQLILDGAVDIGVTTMNGRNQAFHEQYLHSGTGSIIGHESGEFVKYLVPGFNDYTNLYQQLAPRLEPTIVVDNQVLLTQLMDEYQTLRYRVCDPAKAPKIKLDMALVTKSATRRSAKMKWLTTLLHPIIAQPRTVSHLFD</sequence>
<dbReference type="PANTHER" id="PTHR30118">
    <property type="entry name" value="HTH-TYPE TRANSCRIPTIONAL REGULATOR LEUO-RELATED"/>
    <property type="match status" value="1"/>
</dbReference>
<comment type="similarity">
    <text evidence="1">Belongs to the LysR transcriptional regulatory family.</text>
</comment>
<name>A0A4Y3IMY0_9VIBR</name>
<dbReference type="OrthoDB" id="6402859at2"/>
<dbReference type="EMBL" id="BJLH01000005">
    <property type="protein sequence ID" value="GEA60164.1"/>
    <property type="molecule type" value="Genomic_DNA"/>
</dbReference>
<dbReference type="InterPro" id="IPR050389">
    <property type="entry name" value="LysR-type_TF"/>
</dbReference>
<evidence type="ECO:0000256" key="2">
    <source>
        <dbReference type="ARBA" id="ARBA00023015"/>
    </source>
</evidence>
<dbReference type="InterPro" id="IPR036388">
    <property type="entry name" value="WH-like_DNA-bd_sf"/>
</dbReference>
<evidence type="ECO:0000256" key="4">
    <source>
        <dbReference type="ARBA" id="ARBA00023163"/>
    </source>
</evidence>
<gene>
    <name evidence="6" type="ORF">VCO01S_13570</name>
</gene>
<evidence type="ECO:0000256" key="3">
    <source>
        <dbReference type="ARBA" id="ARBA00023125"/>
    </source>
</evidence>
<keyword evidence="7" id="KW-1185">Reference proteome</keyword>
<dbReference type="RefSeq" id="WP_141270606.1">
    <property type="nucleotide sequence ID" value="NZ_BJLH01000005.1"/>
</dbReference>
<dbReference type="PROSITE" id="PS50931">
    <property type="entry name" value="HTH_LYSR"/>
    <property type="match status" value="1"/>
</dbReference>
<dbReference type="InterPro" id="IPR036390">
    <property type="entry name" value="WH_DNA-bd_sf"/>
</dbReference>
<reference evidence="6 7" key="1">
    <citation type="submission" date="2019-06" db="EMBL/GenBank/DDBJ databases">
        <title>Whole genome shotgun sequence of Vibrio comitans NBRC 102076.</title>
        <authorList>
            <person name="Hosoyama A."/>
            <person name="Uohara A."/>
            <person name="Ohji S."/>
            <person name="Ichikawa N."/>
        </authorList>
    </citation>
    <scope>NUCLEOTIDE SEQUENCE [LARGE SCALE GENOMIC DNA]</scope>
    <source>
        <strain evidence="6 7">NBRC 102076</strain>
    </source>
</reference>
<keyword evidence="4" id="KW-0804">Transcription</keyword>
<accession>A0A4Y3IMY0</accession>
<evidence type="ECO:0000313" key="6">
    <source>
        <dbReference type="EMBL" id="GEA60164.1"/>
    </source>
</evidence>
<protein>
    <recommendedName>
        <fullName evidence="5">HTH lysR-type domain-containing protein</fullName>
    </recommendedName>
</protein>
<comment type="caution">
    <text evidence="6">The sequence shown here is derived from an EMBL/GenBank/DDBJ whole genome shotgun (WGS) entry which is preliminary data.</text>
</comment>
<dbReference type="PANTHER" id="PTHR30118:SF15">
    <property type="entry name" value="TRANSCRIPTIONAL REGULATORY PROTEIN"/>
    <property type="match status" value="1"/>
</dbReference>
<dbReference type="GO" id="GO:0003677">
    <property type="term" value="F:DNA binding"/>
    <property type="evidence" value="ECO:0007669"/>
    <property type="project" value="UniProtKB-KW"/>
</dbReference>
<dbReference type="SUPFAM" id="SSF46785">
    <property type="entry name" value="Winged helix' DNA-binding domain"/>
    <property type="match status" value="1"/>
</dbReference>
<evidence type="ECO:0000259" key="5">
    <source>
        <dbReference type="PROSITE" id="PS50931"/>
    </source>
</evidence>
<dbReference type="Pfam" id="PF00126">
    <property type="entry name" value="HTH_1"/>
    <property type="match status" value="1"/>
</dbReference>
<evidence type="ECO:0000256" key="1">
    <source>
        <dbReference type="ARBA" id="ARBA00009437"/>
    </source>
</evidence>
<proteinExistence type="inferred from homology"/>
<dbReference type="Gene3D" id="1.10.10.10">
    <property type="entry name" value="Winged helix-like DNA-binding domain superfamily/Winged helix DNA-binding domain"/>
    <property type="match status" value="1"/>
</dbReference>
<organism evidence="6 7">
    <name type="scientific">Vibrio comitans NBRC 102076</name>
    <dbReference type="NCBI Taxonomy" id="1219078"/>
    <lineage>
        <taxon>Bacteria</taxon>
        <taxon>Pseudomonadati</taxon>
        <taxon>Pseudomonadota</taxon>
        <taxon>Gammaproteobacteria</taxon>
        <taxon>Vibrionales</taxon>
        <taxon>Vibrionaceae</taxon>
        <taxon>Vibrio</taxon>
    </lineage>
</organism>
<dbReference type="Proteomes" id="UP000318242">
    <property type="component" value="Unassembled WGS sequence"/>
</dbReference>
<evidence type="ECO:0000313" key="7">
    <source>
        <dbReference type="Proteomes" id="UP000318242"/>
    </source>
</evidence>
<feature type="domain" description="HTH lysR-type" evidence="5">
    <location>
        <begin position="2"/>
        <end position="59"/>
    </location>
</feature>
<keyword evidence="3" id="KW-0238">DNA-binding</keyword>
<dbReference type="InterPro" id="IPR000847">
    <property type="entry name" value="LysR_HTH_N"/>
</dbReference>
<dbReference type="GO" id="GO:0003700">
    <property type="term" value="F:DNA-binding transcription factor activity"/>
    <property type="evidence" value="ECO:0007669"/>
    <property type="project" value="InterPro"/>
</dbReference>
<keyword evidence="2" id="KW-0805">Transcription regulation</keyword>